<dbReference type="Pfam" id="PF00753">
    <property type="entry name" value="Lactamase_B"/>
    <property type="match status" value="1"/>
</dbReference>
<evidence type="ECO:0000313" key="12">
    <source>
        <dbReference type="Proteomes" id="UP000494040"/>
    </source>
</evidence>
<dbReference type="Proteomes" id="UP000494040">
    <property type="component" value="Unassembled WGS sequence"/>
</dbReference>
<dbReference type="NCBIfam" id="TIGR03413">
    <property type="entry name" value="GSH_gloB"/>
    <property type="match status" value="1"/>
</dbReference>
<feature type="domain" description="Metallo-beta-lactamase" evidence="10">
    <location>
        <begin position="53"/>
        <end position="212"/>
    </location>
</feature>
<dbReference type="InterPro" id="IPR036866">
    <property type="entry name" value="RibonucZ/Hydroxyglut_hydro"/>
</dbReference>
<dbReference type="CDD" id="cd07723">
    <property type="entry name" value="hydroxyacylglutathione_hydrolase_MBL-fold"/>
    <property type="match status" value="1"/>
</dbReference>
<dbReference type="Pfam" id="PF16123">
    <property type="entry name" value="HAGH_C"/>
    <property type="match status" value="1"/>
</dbReference>
<evidence type="ECO:0000259" key="10">
    <source>
        <dbReference type="SMART" id="SM00849"/>
    </source>
</evidence>
<dbReference type="HAMAP" id="MF_01374">
    <property type="entry name" value="Glyoxalase_2"/>
    <property type="match status" value="1"/>
</dbReference>
<dbReference type="GO" id="GO:0031123">
    <property type="term" value="P:RNA 3'-end processing"/>
    <property type="evidence" value="ECO:0007669"/>
    <property type="project" value="UniProtKB-ARBA"/>
</dbReference>
<dbReference type="PANTHER" id="PTHR11935:SF94">
    <property type="entry name" value="TENZING NORGAY, ISOFORM C"/>
    <property type="match status" value="1"/>
</dbReference>
<keyword evidence="12" id="KW-1185">Reference proteome</keyword>
<dbReference type="OrthoDB" id="10252740at2759"/>
<evidence type="ECO:0000256" key="4">
    <source>
        <dbReference type="ARBA" id="ARBA00006759"/>
    </source>
</evidence>
<dbReference type="InterPro" id="IPR035680">
    <property type="entry name" value="Clx_II_MBL"/>
</dbReference>
<evidence type="ECO:0000256" key="9">
    <source>
        <dbReference type="ARBA" id="ARBA00031044"/>
    </source>
</evidence>
<dbReference type="FunFam" id="3.60.15.10:FF:000019">
    <property type="entry name" value="Hydroxyacylglutathione hydrolase, mitochondrial"/>
    <property type="match status" value="1"/>
</dbReference>
<dbReference type="PIRSF" id="PIRSF005457">
    <property type="entry name" value="Glx"/>
    <property type="match status" value="1"/>
</dbReference>
<evidence type="ECO:0000313" key="11">
    <source>
        <dbReference type="EnsemblMetazoa" id="XP_014259238.1"/>
    </source>
</evidence>
<protein>
    <recommendedName>
        <fullName evidence="5">hydroxyacylglutathione hydrolase</fullName>
        <ecNumber evidence="5">3.1.2.6</ecNumber>
    </recommendedName>
    <alternativeName>
        <fullName evidence="9">Glyoxalase II</fullName>
    </alternativeName>
</protein>
<dbReference type="EC" id="3.1.2.6" evidence="5"/>
<dbReference type="Gene3D" id="3.60.15.10">
    <property type="entry name" value="Ribonuclease Z/Hydroxyacylglutathione hydrolase-like"/>
    <property type="match status" value="1"/>
</dbReference>
<sequence>MIGAGFSKVAKACQFVLLTKSRLPAVCKEGIRTYFKFRIGNNMMIKTIPALSDNYMYLVMDMQTKEAAVVDPVEPAKVLKEVRKEGGNLTKVLTTHHHWDHSGGNEDLAKQTKVQIYGGDKRVGGITHIVKEGDTIDLGRLKIKCISTPCHTSSHICYFVTGPDQKPAVFTGDTLFIAGCGRFFEGTPAQMYSALVEKLGKLPDETQVFCGHEYTTANLKFAKTLEPNNQDVINKLTWSESQRNKNLPTVPSTIGEEKQYNPFMRVTQKSLLDKYGSSDPVSVMGIIRVAKDKFKA</sequence>
<evidence type="ECO:0000256" key="8">
    <source>
        <dbReference type="ARBA" id="ARBA00022833"/>
    </source>
</evidence>
<comment type="similarity">
    <text evidence="4">Belongs to the metallo-beta-lactamase superfamily. Glyoxalase II family.</text>
</comment>
<evidence type="ECO:0000256" key="5">
    <source>
        <dbReference type="ARBA" id="ARBA00011917"/>
    </source>
</evidence>
<evidence type="ECO:0000256" key="3">
    <source>
        <dbReference type="ARBA" id="ARBA00004963"/>
    </source>
</evidence>
<evidence type="ECO:0000256" key="7">
    <source>
        <dbReference type="ARBA" id="ARBA00022801"/>
    </source>
</evidence>
<name>A0A8I6SBC0_CIMLE</name>
<reference evidence="11" key="1">
    <citation type="submission" date="2022-01" db="UniProtKB">
        <authorList>
            <consortium name="EnsemblMetazoa"/>
        </authorList>
    </citation>
    <scope>IDENTIFICATION</scope>
</reference>
<dbReference type="GO" id="GO:0046872">
    <property type="term" value="F:metal ion binding"/>
    <property type="evidence" value="ECO:0007669"/>
    <property type="project" value="UniProtKB-KW"/>
</dbReference>
<dbReference type="InterPro" id="IPR017782">
    <property type="entry name" value="Hydroxyacylglutathione_Hdrlase"/>
</dbReference>
<dbReference type="SMART" id="SM00849">
    <property type="entry name" value="Lactamase_B"/>
    <property type="match status" value="1"/>
</dbReference>
<dbReference type="InterPro" id="IPR001279">
    <property type="entry name" value="Metallo-B-lactamas"/>
</dbReference>
<dbReference type="GO" id="GO:0019243">
    <property type="term" value="P:methylglyoxal catabolic process to D-lactate via S-lactoyl-glutathione"/>
    <property type="evidence" value="ECO:0007669"/>
    <property type="project" value="InterPro"/>
</dbReference>
<evidence type="ECO:0000256" key="2">
    <source>
        <dbReference type="ARBA" id="ARBA00001947"/>
    </source>
</evidence>
<keyword evidence="8" id="KW-0862">Zinc</keyword>
<keyword evidence="7" id="KW-0378">Hydrolase</keyword>
<accession>A0A8I6SBC0</accession>
<dbReference type="InterPro" id="IPR032282">
    <property type="entry name" value="HAGH_C"/>
</dbReference>
<dbReference type="SUPFAM" id="SSF56281">
    <property type="entry name" value="Metallo-hydrolase/oxidoreductase"/>
    <property type="match status" value="1"/>
</dbReference>
<comment type="pathway">
    <text evidence="3">Secondary metabolite metabolism; methylglyoxal degradation; (R)-lactate from methylglyoxal: step 2/2.</text>
</comment>
<evidence type="ECO:0000256" key="6">
    <source>
        <dbReference type="ARBA" id="ARBA00022723"/>
    </source>
</evidence>
<evidence type="ECO:0000256" key="1">
    <source>
        <dbReference type="ARBA" id="ARBA00001623"/>
    </source>
</evidence>
<comment type="catalytic activity">
    <reaction evidence="1">
        <text>an S-(2-hydroxyacyl)glutathione + H2O = a 2-hydroxy carboxylate + glutathione + H(+)</text>
        <dbReference type="Rhea" id="RHEA:21864"/>
        <dbReference type="ChEBI" id="CHEBI:15377"/>
        <dbReference type="ChEBI" id="CHEBI:15378"/>
        <dbReference type="ChEBI" id="CHEBI:57925"/>
        <dbReference type="ChEBI" id="CHEBI:58896"/>
        <dbReference type="ChEBI" id="CHEBI:71261"/>
        <dbReference type="EC" id="3.1.2.6"/>
    </reaction>
</comment>
<dbReference type="GO" id="GO:0004416">
    <property type="term" value="F:hydroxyacylglutathione hydrolase activity"/>
    <property type="evidence" value="ECO:0007669"/>
    <property type="project" value="UniProtKB-EC"/>
</dbReference>
<gene>
    <name evidence="11" type="primary">106672373</name>
</gene>
<proteinExistence type="inferred from homology"/>
<keyword evidence="6" id="KW-0479">Metal-binding</keyword>
<dbReference type="AlphaFoldDB" id="A0A8I6SBC0"/>
<dbReference type="EnsemblMetazoa" id="XM_014403752.2">
    <property type="protein sequence ID" value="XP_014259238.1"/>
    <property type="gene ID" value="LOC106672373"/>
</dbReference>
<dbReference type="PANTHER" id="PTHR11935">
    <property type="entry name" value="BETA LACTAMASE DOMAIN"/>
    <property type="match status" value="1"/>
</dbReference>
<comment type="cofactor">
    <cofactor evidence="2">
        <name>Zn(2+)</name>
        <dbReference type="ChEBI" id="CHEBI:29105"/>
    </cofactor>
</comment>
<organism evidence="11 12">
    <name type="scientific">Cimex lectularius</name>
    <name type="common">Bed bug</name>
    <name type="synonym">Acanthia lectularia</name>
    <dbReference type="NCBI Taxonomy" id="79782"/>
    <lineage>
        <taxon>Eukaryota</taxon>
        <taxon>Metazoa</taxon>
        <taxon>Ecdysozoa</taxon>
        <taxon>Arthropoda</taxon>
        <taxon>Hexapoda</taxon>
        <taxon>Insecta</taxon>
        <taxon>Pterygota</taxon>
        <taxon>Neoptera</taxon>
        <taxon>Paraneoptera</taxon>
        <taxon>Hemiptera</taxon>
        <taxon>Heteroptera</taxon>
        <taxon>Panheteroptera</taxon>
        <taxon>Cimicomorpha</taxon>
        <taxon>Cimicidae</taxon>
        <taxon>Cimex</taxon>
    </lineage>
</organism>